<evidence type="ECO:0000256" key="5">
    <source>
        <dbReference type="ARBA" id="ARBA00022989"/>
    </source>
</evidence>
<dbReference type="EMBL" id="FMCS01000007">
    <property type="protein sequence ID" value="SCF16385.1"/>
    <property type="molecule type" value="Genomic_DNA"/>
</dbReference>
<feature type="transmembrane region" description="Helical" evidence="7">
    <location>
        <begin position="20"/>
        <end position="45"/>
    </location>
</feature>
<protein>
    <submittedName>
        <fullName evidence="9">Predicted arabinose efflux permease, MFS family</fullName>
    </submittedName>
</protein>
<evidence type="ECO:0000259" key="8">
    <source>
        <dbReference type="PROSITE" id="PS50850"/>
    </source>
</evidence>
<keyword evidence="6 7" id="KW-0472">Membrane</keyword>
<dbReference type="PANTHER" id="PTHR23513">
    <property type="entry name" value="INTEGRAL MEMBRANE EFFLUX PROTEIN-RELATED"/>
    <property type="match status" value="1"/>
</dbReference>
<evidence type="ECO:0000313" key="9">
    <source>
        <dbReference type="EMBL" id="SCF16385.1"/>
    </source>
</evidence>
<feature type="transmembrane region" description="Helical" evidence="7">
    <location>
        <begin position="166"/>
        <end position="194"/>
    </location>
</feature>
<keyword evidence="2" id="KW-0813">Transport</keyword>
<dbReference type="PANTHER" id="PTHR23513:SF6">
    <property type="entry name" value="MAJOR FACILITATOR SUPERFAMILY ASSOCIATED DOMAIN-CONTAINING PROTEIN"/>
    <property type="match status" value="1"/>
</dbReference>
<feature type="domain" description="Major facilitator superfamily (MFS) profile" evidence="8">
    <location>
        <begin position="16"/>
        <end position="410"/>
    </location>
</feature>
<reference evidence="10" key="1">
    <citation type="submission" date="2016-06" db="EMBL/GenBank/DDBJ databases">
        <authorList>
            <person name="Varghese N."/>
            <person name="Submissions Spin"/>
        </authorList>
    </citation>
    <scope>NUCLEOTIDE SEQUENCE [LARGE SCALE GENOMIC DNA]</scope>
    <source>
        <strain evidence="10">DSM 45246</strain>
    </source>
</reference>
<feature type="transmembrane region" description="Helical" evidence="7">
    <location>
        <begin position="358"/>
        <end position="378"/>
    </location>
</feature>
<evidence type="ECO:0000256" key="2">
    <source>
        <dbReference type="ARBA" id="ARBA00022448"/>
    </source>
</evidence>
<dbReference type="Proteomes" id="UP000199629">
    <property type="component" value="Unassembled WGS sequence"/>
</dbReference>
<dbReference type="InterPro" id="IPR020846">
    <property type="entry name" value="MFS_dom"/>
</dbReference>
<feature type="transmembrane region" description="Helical" evidence="7">
    <location>
        <begin position="267"/>
        <end position="284"/>
    </location>
</feature>
<keyword evidence="3" id="KW-1003">Cell membrane</keyword>
<proteinExistence type="predicted"/>
<feature type="transmembrane region" description="Helical" evidence="7">
    <location>
        <begin position="233"/>
        <end position="255"/>
    </location>
</feature>
<dbReference type="SUPFAM" id="SSF103473">
    <property type="entry name" value="MFS general substrate transporter"/>
    <property type="match status" value="1"/>
</dbReference>
<accession>A0A1C4Y6P3</accession>
<evidence type="ECO:0000256" key="1">
    <source>
        <dbReference type="ARBA" id="ARBA00004651"/>
    </source>
</evidence>
<feature type="transmembrane region" description="Helical" evidence="7">
    <location>
        <begin position="51"/>
        <end position="74"/>
    </location>
</feature>
<evidence type="ECO:0000256" key="6">
    <source>
        <dbReference type="ARBA" id="ARBA00023136"/>
    </source>
</evidence>
<dbReference type="CDD" id="cd06173">
    <property type="entry name" value="MFS_MefA_like"/>
    <property type="match status" value="1"/>
</dbReference>
<feature type="transmembrane region" description="Helical" evidence="7">
    <location>
        <begin position="296"/>
        <end position="313"/>
    </location>
</feature>
<evidence type="ECO:0000256" key="7">
    <source>
        <dbReference type="SAM" id="Phobius"/>
    </source>
</evidence>
<comment type="subcellular location">
    <subcellularLocation>
        <location evidence="1">Cell membrane</location>
        <topology evidence="1">Multi-pass membrane protein</topology>
    </subcellularLocation>
</comment>
<dbReference type="AlphaFoldDB" id="A0A1C4Y6P3"/>
<feature type="transmembrane region" description="Helical" evidence="7">
    <location>
        <begin position="94"/>
        <end position="117"/>
    </location>
</feature>
<evidence type="ECO:0000256" key="4">
    <source>
        <dbReference type="ARBA" id="ARBA00022692"/>
    </source>
</evidence>
<organism evidence="9 10">
    <name type="scientific">Micromonospora chaiyaphumensis</name>
    <dbReference type="NCBI Taxonomy" id="307119"/>
    <lineage>
        <taxon>Bacteria</taxon>
        <taxon>Bacillati</taxon>
        <taxon>Actinomycetota</taxon>
        <taxon>Actinomycetes</taxon>
        <taxon>Micromonosporales</taxon>
        <taxon>Micromonosporaceae</taxon>
        <taxon>Micromonospora</taxon>
    </lineage>
</organism>
<dbReference type="RefSeq" id="WP_091266239.1">
    <property type="nucleotide sequence ID" value="NZ_FMCS01000007.1"/>
</dbReference>
<dbReference type="InterPro" id="IPR036259">
    <property type="entry name" value="MFS_trans_sf"/>
</dbReference>
<keyword evidence="4 7" id="KW-0812">Transmembrane</keyword>
<evidence type="ECO:0000313" key="10">
    <source>
        <dbReference type="Proteomes" id="UP000199629"/>
    </source>
</evidence>
<evidence type="ECO:0000256" key="3">
    <source>
        <dbReference type="ARBA" id="ARBA00022475"/>
    </source>
</evidence>
<keyword evidence="10" id="KW-1185">Reference proteome</keyword>
<dbReference type="Gene3D" id="1.20.1250.20">
    <property type="entry name" value="MFS general substrate transporter like domains"/>
    <property type="match status" value="1"/>
</dbReference>
<dbReference type="Pfam" id="PF05977">
    <property type="entry name" value="MFS_3"/>
    <property type="match status" value="1"/>
</dbReference>
<name>A0A1C4Y6P3_9ACTN</name>
<dbReference type="InterPro" id="IPR010290">
    <property type="entry name" value="TM_effector"/>
</dbReference>
<gene>
    <name evidence="9" type="ORF">GA0070214_107226</name>
</gene>
<dbReference type="PROSITE" id="PS50850">
    <property type="entry name" value="MFS"/>
    <property type="match status" value="1"/>
</dbReference>
<dbReference type="GO" id="GO:0005886">
    <property type="term" value="C:plasma membrane"/>
    <property type="evidence" value="ECO:0007669"/>
    <property type="project" value="UniProtKB-SubCell"/>
</dbReference>
<sequence length="411" mass="41896">MAGRTATLPADRLGPDFHRLWTASAVANLGDGVTLVAAPLLVASLTPDPAAVAAAAFAPQLPWLLLALVSGALVDRLDRRRLIVAVNVGRALVLAALAGAVLAGVATVPLVCLAFFLTGVGETLADTAAGALLPSVVPADRLEQANSRLSATFVIGNQFVAKPFGAYLFVVAAALPFGFDAATFGLAALLLALLRWRPAPPAAPPAPADPRRSLRAEVVEGVRALWAVPVLRTLAGCIAVMNVAFCAAFAAFVLYARQRLGLAEVGYGLLLTASAVGGLAGSALATRLRSRFGTPALLRAGLLVEIGLQLVLAGTRQPVVAGAALAVWGGHAMVWGVLVVSLRQRLVPDRLRGRVTSVYALADLGGAALGTVAGGVLARAAGSLLAPFWLAAGALTVLTVLAWRRLGDTAG</sequence>
<feature type="transmembrane region" description="Helical" evidence="7">
    <location>
        <begin position="319"/>
        <end position="338"/>
    </location>
</feature>
<keyword evidence="5 7" id="KW-1133">Transmembrane helix</keyword>
<feature type="transmembrane region" description="Helical" evidence="7">
    <location>
        <begin position="384"/>
        <end position="403"/>
    </location>
</feature>
<dbReference type="GO" id="GO:0022857">
    <property type="term" value="F:transmembrane transporter activity"/>
    <property type="evidence" value="ECO:0007669"/>
    <property type="project" value="InterPro"/>
</dbReference>